<dbReference type="GO" id="GO:0005886">
    <property type="term" value="C:plasma membrane"/>
    <property type="evidence" value="ECO:0007669"/>
    <property type="project" value="TreeGrafter"/>
</dbReference>
<dbReference type="GO" id="GO:0043235">
    <property type="term" value="C:receptor complex"/>
    <property type="evidence" value="ECO:0007669"/>
    <property type="project" value="TreeGrafter"/>
</dbReference>
<dbReference type="InterPro" id="IPR036179">
    <property type="entry name" value="Ig-like_dom_sf"/>
</dbReference>
<evidence type="ECO:0000256" key="9">
    <source>
        <dbReference type="ARBA" id="ARBA00023136"/>
    </source>
</evidence>
<dbReference type="InterPro" id="IPR003598">
    <property type="entry name" value="Ig_sub2"/>
</dbReference>
<dbReference type="InterPro" id="IPR011009">
    <property type="entry name" value="Kinase-like_dom_sf"/>
</dbReference>
<evidence type="ECO:0000256" key="12">
    <source>
        <dbReference type="ARBA" id="ARBA00023170"/>
    </source>
</evidence>
<accession>A0AAD9V9B4</accession>
<dbReference type="Gene3D" id="2.60.40.10">
    <property type="entry name" value="Immunoglobulins"/>
    <property type="match status" value="2"/>
</dbReference>
<feature type="site" description="Important for interaction with phosphotyrosine-binding proteins" evidence="19">
    <location>
        <position position="769"/>
    </location>
</feature>
<dbReference type="InterPro" id="IPR000719">
    <property type="entry name" value="Prot_kinase_dom"/>
</dbReference>
<dbReference type="PANTHER" id="PTHR24416">
    <property type="entry name" value="TYROSINE-PROTEIN KINASE RECEPTOR"/>
    <property type="match status" value="1"/>
</dbReference>
<dbReference type="SUPFAM" id="SSF48726">
    <property type="entry name" value="Immunoglobulin"/>
    <property type="match status" value="3"/>
</dbReference>
<feature type="domain" description="Ig-like" evidence="23">
    <location>
        <begin position="264"/>
        <end position="352"/>
    </location>
</feature>
<gene>
    <name evidence="24" type="ORF">P5673_010649</name>
</gene>
<evidence type="ECO:0000256" key="3">
    <source>
        <dbReference type="ARBA" id="ARBA00022679"/>
    </source>
</evidence>
<organism evidence="24 25">
    <name type="scientific">Acropora cervicornis</name>
    <name type="common">Staghorn coral</name>
    <dbReference type="NCBI Taxonomy" id="6130"/>
    <lineage>
        <taxon>Eukaryota</taxon>
        <taxon>Metazoa</taxon>
        <taxon>Cnidaria</taxon>
        <taxon>Anthozoa</taxon>
        <taxon>Hexacorallia</taxon>
        <taxon>Scleractinia</taxon>
        <taxon>Astrocoeniina</taxon>
        <taxon>Acroporidae</taxon>
        <taxon>Acropora</taxon>
    </lineage>
</organism>
<evidence type="ECO:0000256" key="4">
    <source>
        <dbReference type="ARBA" id="ARBA00022692"/>
    </source>
</evidence>
<reference evidence="24" key="1">
    <citation type="journal article" date="2023" name="G3 (Bethesda)">
        <title>Whole genome assembly and annotation of the endangered Caribbean coral Acropora cervicornis.</title>
        <authorList>
            <person name="Selwyn J.D."/>
            <person name="Vollmer S.V."/>
        </authorList>
    </citation>
    <scope>NUCLEOTIDE SEQUENCE</scope>
    <source>
        <strain evidence="24">K2</strain>
    </source>
</reference>
<evidence type="ECO:0000313" key="24">
    <source>
        <dbReference type="EMBL" id="KAK2565535.1"/>
    </source>
</evidence>
<evidence type="ECO:0000256" key="7">
    <source>
        <dbReference type="ARBA" id="ARBA00022840"/>
    </source>
</evidence>
<keyword evidence="14" id="KW-0393">Immunoglobulin domain</keyword>
<evidence type="ECO:0000256" key="13">
    <source>
        <dbReference type="ARBA" id="ARBA00023180"/>
    </source>
</evidence>
<keyword evidence="13" id="KW-0325">Glycoprotein</keyword>
<dbReference type="InterPro" id="IPR013783">
    <property type="entry name" value="Ig-like_fold"/>
</dbReference>
<dbReference type="PROSITE" id="PS00107">
    <property type="entry name" value="PROTEIN_KINASE_ATP"/>
    <property type="match status" value="1"/>
</dbReference>
<evidence type="ECO:0000259" key="23">
    <source>
        <dbReference type="PROSITE" id="PS50835"/>
    </source>
</evidence>
<dbReference type="FunFam" id="1.10.510.10:FF:000554">
    <property type="entry name" value="Predicted protein"/>
    <property type="match status" value="1"/>
</dbReference>
<feature type="domain" description="Protein kinase" evidence="22">
    <location>
        <begin position="487"/>
        <end position="762"/>
    </location>
</feature>
<evidence type="ECO:0000256" key="21">
    <source>
        <dbReference type="SAM" id="Phobius"/>
    </source>
</evidence>
<dbReference type="Gene3D" id="3.30.200.20">
    <property type="entry name" value="Phosphorylase Kinase, domain 1"/>
    <property type="match status" value="1"/>
</dbReference>
<keyword evidence="3" id="KW-0808">Transferase</keyword>
<dbReference type="GO" id="GO:0005524">
    <property type="term" value="F:ATP binding"/>
    <property type="evidence" value="ECO:0007669"/>
    <property type="project" value="UniProtKB-UniRule"/>
</dbReference>
<keyword evidence="18" id="KW-0479">Metal-binding</keyword>
<dbReference type="SMART" id="SM00408">
    <property type="entry name" value="IGc2"/>
    <property type="match status" value="3"/>
</dbReference>
<feature type="binding site" evidence="18">
    <location>
        <position position="632"/>
    </location>
    <ligand>
        <name>Mg(2+)</name>
        <dbReference type="ChEBI" id="CHEBI:18420"/>
    </ligand>
</feature>
<evidence type="ECO:0000256" key="1">
    <source>
        <dbReference type="ARBA" id="ARBA00004167"/>
    </source>
</evidence>
<dbReference type="FunFam" id="2.60.40.10:FF:000107">
    <property type="entry name" value="Myosin, light chain kinase a"/>
    <property type="match status" value="1"/>
</dbReference>
<dbReference type="PIRSF" id="PIRSF000615">
    <property type="entry name" value="TyrPK_CSF1-R"/>
    <property type="match status" value="1"/>
</dbReference>
<keyword evidence="25" id="KW-1185">Reference proteome</keyword>
<evidence type="ECO:0000256" key="2">
    <source>
        <dbReference type="ARBA" id="ARBA00011902"/>
    </source>
</evidence>
<dbReference type="Pfam" id="PF07714">
    <property type="entry name" value="PK_Tyr_Ser-Thr"/>
    <property type="match status" value="1"/>
</dbReference>
<name>A0AAD9V9B4_ACRCE</name>
<sequence>MTLQACYDAINNFGKLGIKENLARKLKQIEVTPDCEEVLRTKICRKFFRKVTVLANDPRQPTVELKTIEFPNENILPIGYNVTIVCISNASNVNKFDDLPYWIHFYRNSMTKPLHDCGGGDGSLDSRVSKVCELFVQNATKEDSANYSCWAETQRQCAFRKIELQFREPKKPTFTIDLPSEMRIIRGNKDTLTCQASGTPPPVITWFKNGRPLISSSVKGTKPSSTLTFHPVSLSDQANYWCEARNFLGSKKTSTVAVSVLMKPIFKIHPKNVSVSLNDGNITLECAAEGSPKPVIIWLKNNSTMVSETSNTQNGTMSFLTIIIHKSMKIQNYRCIANNTLGNAVSRKATVSFLKEEKANDQIEADVRVVSSHSWSFLWPTVSFAVAVLLLLLVILAFFKHKQWKKSSYLLTNEIVLHRELIQLKMINEMDLITRLRLNHASISSTNSSQEGTVTTADEQETIDNEQYLQIMDTNNRNWEIPRDRIIITQEKLGGGQFGVVKKGIYSRSDGLKLPVAVKQLKENANQQERMSLIFELETLIHVGRHPNIVSLVGACTFEEPICVVIEFVSGGSLDKVLKASHVPNQNAYTAYTNVWSRLTERELLSIALDVANGMKHLESRQCVHRDLASRNVLIGNGLVAKVADFGMARDVSTDGHYIKATEGRIPWLWMSMEALKGVSTIKGDVWSFGVVLWEIVTLGELPYRGVRRLLELHDLLQDGVRLERPRHCSQELYDIMLSCWAKWPDDRPTFEELFQILQEILNKNERAYINVAFFEE</sequence>
<protein>
    <recommendedName>
        <fullName evidence="2">receptor protein-tyrosine kinase</fullName>
        <ecNumber evidence="2">2.7.10.1</ecNumber>
    </recommendedName>
</protein>
<dbReference type="CDD" id="cd00192">
    <property type="entry name" value="PTKc"/>
    <property type="match status" value="1"/>
</dbReference>
<evidence type="ECO:0000256" key="19">
    <source>
        <dbReference type="PIRSR" id="PIRSR000615-4"/>
    </source>
</evidence>
<proteinExistence type="predicted"/>
<keyword evidence="11" id="KW-1015">Disulfide bond</keyword>
<evidence type="ECO:0000313" key="25">
    <source>
        <dbReference type="Proteomes" id="UP001249851"/>
    </source>
</evidence>
<feature type="binding site" evidence="18">
    <location>
        <position position="645"/>
    </location>
    <ligand>
        <name>Mg(2+)</name>
        <dbReference type="ChEBI" id="CHEBI:18420"/>
    </ligand>
</feature>
<feature type="transmembrane region" description="Helical" evidence="21">
    <location>
        <begin position="377"/>
        <end position="399"/>
    </location>
</feature>
<dbReference type="InterPro" id="IPR020635">
    <property type="entry name" value="Tyr_kinase_cat_dom"/>
</dbReference>
<comment type="subcellular location">
    <subcellularLocation>
        <location evidence="1">Membrane</location>
        <topology evidence="1">Single-pass membrane protein</topology>
    </subcellularLocation>
</comment>
<comment type="catalytic activity">
    <reaction evidence="15">
        <text>L-tyrosyl-[protein] + ATP = O-phospho-L-tyrosyl-[protein] + ADP + H(+)</text>
        <dbReference type="Rhea" id="RHEA:10596"/>
        <dbReference type="Rhea" id="RHEA-COMP:10136"/>
        <dbReference type="Rhea" id="RHEA-COMP:20101"/>
        <dbReference type="ChEBI" id="CHEBI:15378"/>
        <dbReference type="ChEBI" id="CHEBI:30616"/>
        <dbReference type="ChEBI" id="CHEBI:46858"/>
        <dbReference type="ChEBI" id="CHEBI:61978"/>
        <dbReference type="ChEBI" id="CHEBI:456216"/>
        <dbReference type="EC" id="2.7.10.1"/>
    </reaction>
</comment>
<keyword evidence="5 17" id="KW-0547">Nucleotide-binding</keyword>
<dbReference type="GO" id="GO:0004714">
    <property type="term" value="F:transmembrane receptor protein tyrosine kinase activity"/>
    <property type="evidence" value="ECO:0007669"/>
    <property type="project" value="UniProtKB-EC"/>
</dbReference>
<dbReference type="GO" id="GO:0046872">
    <property type="term" value="F:metal ion binding"/>
    <property type="evidence" value="ECO:0007669"/>
    <property type="project" value="UniProtKB-KW"/>
</dbReference>
<keyword evidence="12 24" id="KW-0675">Receptor</keyword>
<dbReference type="CDD" id="cd00096">
    <property type="entry name" value="Ig"/>
    <property type="match status" value="1"/>
</dbReference>
<dbReference type="InterPro" id="IPR003599">
    <property type="entry name" value="Ig_sub"/>
</dbReference>
<dbReference type="InterPro" id="IPR001245">
    <property type="entry name" value="Ser-Thr/Tyr_kinase_cat_dom"/>
</dbReference>
<keyword evidence="10" id="KW-0829">Tyrosine-protein kinase</keyword>
<feature type="domain" description="Ig-like" evidence="23">
    <location>
        <begin position="172"/>
        <end position="259"/>
    </location>
</feature>
<comment type="caution">
    <text evidence="24">The sequence shown here is derived from an EMBL/GenBank/DDBJ whole genome shotgun (WGS) entry which is preliminary data.</text>
</comment>
<evidence type="ECO:0000256" key="5">
    <source>
        <dbReference type="ARBA" id="ARBA00022741"/>
    </source>
</evidence>
<dbReference type="AlphaFoldDB" id="A0AAD9V9B4"/>
<dbReference type="GO" id="GO:0007169">
    <property type="term" value="P:cell surface receptor protein tyrosine kinase signaling pathway"/>
    <property type="evidence" value="ECO:0007669"/>
    <property type="project" value="TreeGrafter"/>
</dbReference>
<evidence type="ECO:0000256" key="18">
    <source>
        <dbReference type="PIRSR" id="PIRSR000615-3"/>
    </source>
</evidence>
<evidence type="ECO:0000256" key="11">
    <source>
        <dbReference type="ARBA" id="ARBA00023157"/>
    </source>
</evidence>
<dbReference type="SUPFAM" id="SSF56112">
    <property type="entry name" value="Protein kinase-like (PK-like)"/>
    <property type="match status" value="1"/>
</dbReference>
<dbReference type="SMART" id="SM00409">
    <property type="entry name" value="IG"/>
    <property type="match status" value="3"/>
</dbReference>
<dbReference type="InterPro" id="IPR008266">
    <property type="entry name" value="Tyr_kinase_AS"/>
</dbReference>
<feature type="binding site" evidence="17">
    <location>
        <position position="631"/>
    </location>
    <ligand>
        <name>ATP</name>
        <dbReference type="ChEBI" id="CHEBI:30616"/>
    </ligand>
</feature>
<dbReference type="Proteomes" id="UP001249851">
    <property type="component" value="Unassembled WGS sequence"/>
</dbReference>
<keyword evidence="6" id="KW-0418">Kinase</keyword>
<dbReference type="PRINTS" id="PR00109">
    <property type="entry name" value="TYRKINASE"/>
</dbReference>
<dbReference type="PROSITE" id="PS50835">
    <property type="entry name" value="IG_LIKE"/>
    <property type="match status" value="3"/>
</dbReference>
<dbReference type="EMBL" id="JARQWQ010000019">
    <property type="protein sequence ID" value="KAK2565535.1"/>
    <property type="molecule type" value="Genomic_DNA"/>
</dbReference>
<dbReference type="EC" id="2.7.10.1" evidence="2"/>
<keyword evidence="7 17" id="KW-0067">ATP-binding</keyword>
<reference evidence="24" key="2">
    <citation type="journal article" date="2023" name="Science">
        <title>Genomic signatures of disease resistance in endangered staghorn corals.</title>
        <authorList>
            <person name="Vollmer S.V."/>
            <person name="Selwyn J.D."/>
            <person name="Despard B.A."/>
            <person name="Roesel C.L."/>
        </authorList>
    </citation>
    <scope>NUCLEOTIDE SEQUENCE</scope>
    <source>
        <strain evidence="24">K2</strain>
    </source>
</reference>
<evidence type="ECO:0000256" key="6">
    <source>
        <dbReference type="ARBA" id="ARBA00022777"/>
    </source>
</evidence>
<feature type="domain" description="Ig-like" evidence="23">
    <location>
        <begin position="61"/>
        <end position="165"/>
    </location>
</feature>
<evidence type="ECO:0000256" key="8">
    <source>
        <dbReference type="ARBA" id="ARBA00022989"/>
    </source>
</evidence>
<evidence type="ECO:0000256" key="17">
    <source>
        <dbReference type="PIRSR" id="PIRSR000615-2"/>
    </source>
</evidence>
<keyword evidence="18" id="KW-0460">Magnesium</keyword>
<evidence type="ECO:0000256" key="10">
    <source>
        <dbReference type="ARBA" id="ARBA00023137"/>
    </source>
</evidence>
<feature type="binding site" evidence="17 20">
    <location>
        <position position="519"/>
    </location>
    <ligand>
        <name>ATP</name>
        <dbReference type="ChEBI" id="CHEBI:30616"/>
    </ligand>
</feature>
<dbReference type="Pfam" id="PF13927">
    <property type="entry name" value="Ig_3"/>
    <property type="match status" value="2"/>
</dbReference>
<evidence type="ECO:0000256" key="15">
    <source>
        <dbReference type="ARBA" id="ARBA00051243"/>
    </source>
</evidence>
<dbReference type="InterPro" id="IPR050122">
    <property type="entry name" value="RTK"/>
</dbReference>
<dbReference type="PROSITE" id="PS50011">
    <property type="entry name" value="PROTEIN_KINASE_DOM"/>
    <property type="match status" value="1"/>
</dbReference>
<dbReference type="InterPro" id="IPR007110">
    <property type="entry name" value="Ig-like_dom"/>
</dbReference>
<dbReference type="InterPro" id="IPR017441">
    <property type="entry name" value="Protein_kinase_ATP_BS"/>
</dbReference>
<feature type="active site" description="Proton acceptor" evidence="16">
    <location>
        <position position="627"/>
    </location>
</feature>
<dbReference type="SMART" id="SM00219">
    <property type="entry name" value="TyrKc"/>
    <property type="match status" value="1"/>
</dbReference>
<evidence type="ECO:0000259" key="22">
    <source>
        <dbReference type="PROSITE" id="PS50011"/>
    </source>
</evidence>
<dbReference type="PROSITE" id="PS00109">
    <property type="entry name" value="PROTEIN_KINASE_TYR"/>
    <property type="match status" value="1"/>
</dbReference>
<keyword evidence="9 21" id="KW-0472">Membrane</keyword>
<dbReference type="PANTHER" id="PTHR24416:SF622">
    <property type="entry name" value="PROTEIN KINASE DOMAIN-CONTAINING PROTEIN"/>
    <property type="match status" value="1"/>
</dbReference>
<evidence type="ECO:0000256" key="14">
    <source>
        <dbReference type="ARBA" id="ARBA00023319"/>
    </source>
</evidence>
<dbReference type="Gene3D" id="1.10.510.10">
    <property type="entry name" value="Transferase(Phosphotransferase) domain 1"/>
    <property type="match status" value="1"/>
</dbReference>
<keyword evidence="8 21" id="KW-1133">Transmembrane helix</keyword>
<evidence type="ECO:0000256" key="20">
    <source>
        <dbReference type="PROSITE-ProRule" id="PRU10141"/>
    </source>
</evidence>
<evidence type="ECO:0000256" key="16">
    <source>
        <dbReference type="PIRSR" id="PIRSR000615-1"/>
    </source>
</evidence>
<keyword evidence="4 21" id="KW-0812">Transmembrane</keyword>